<sequence>MRVDSNSLALMATAGVILLISGHAAPKEVPYAGRCEPTDTCAGKDMTCRNGNCVCAKGYTGAYRCHEYTQIHRIITIEVILFYGSLCTRSILRILHRALWFL</sequence>
<keyword evidence="4" id="KW-1185">Reference proteome</keyword>
<accession>A0A226DVM8</accession>
<organism evidence="3 4">
    <name type="scientific">Folsomia candida</name>
    <name type="common">Springtail</name>
    <dbReference type="NCBI Taxonomy" id="158441"/>
    <lineage>
        <taxon>Eukaryota</taxon>
        <taxon>Metazoa</taxon>
        <taxon>Ecdysozoa</taxon>
        <taxon>Arthropoda</taxon>
        <taxon>Hexapoda</taxon>
        <taxon>Collembola</taxon>
        <taxon>Entomobryomorpha</taxon>
        <taxon>Isotomoidea</taxon>
        <taxon>Isotomidae</taxon>
        <taxon>Proisotominae</taxon>
        <taxon>Folsomia</taxon>
    </lineage>
</organism>
<evidence type="ECO:0000313" key="4">
    <source>
        <dbReference type="Proteomes" id="UP000198287"/>
    </source>
</evidence>
<keyword evidence="1" id="KW-0732">Signal</keyword>
<comment type="caution">
    <text evidence="3">The sequence shown here is derived from an EMBL/GenBank/DDBJ whole genome shotgun (WGS) entry which is preliminary data.</text>
</comment>
<proteinExistence type="predicted"/>
<dbReference type="EMBL" id="LNIX01000011">
    <property type="protein sequence ID" value="OXA48864.1"/>
    <property type="molecule type" value="Genomic_DNA"/>
</dbReference>
<protein>
    <submittedName>
        <fullName evidence="3">U2-ctenitoxin-Pn1b</fullName>
    </submittedName>
</protein>
<feature type="domain" description="EB" evidence="2">
    <location>
        <begin position="27"/>
        <end position="60"/>
    </location>
</feature>
<evidence type="ECO:0000259" key="2">
    <source>
        <dbReference type="Pfam" id="PF01683"/>
    </source>
</evidence>
<dbReference type="Pfam" id="PF01683">
    <property type="entry name" value="EB"/>
    <property type="match status" value="1"/>
</dbReference>
<reference evidence="3 4" key="1">
    <citation type="submission" date="2015-12" db="EMBL/GenBank/DDBJ databases">
        <title>The genome of Folsomia candida.</title>
        <authorList>
            <person name="Faddeeva A."/>
            <person name="Derks M.F."/>
            <person name="Anvar Y."/>
            <person name="Smit S."/>
            <person name="Van Straalen N."/>
            <person name="Roelofs D."/>
        </authorList>
    </citation>
    <scope>NUCLEOTIDE SEQUENCE [LARGE SCALE GENOMIC DNA]</scope>
    <source>
        <strain evidence="3 4">VU population</strain>
        <tissue evidence="3">Whole body</tissue>
    </source>
</reference>
<dbReference type="InterPro" id="IPR006149">
    <property type="entry name" value="EB_dom"/>
</dbReference>
<dbReference type="OrthoDB" id="5984008at2759"/>
<evidence type="ECO:0000313" key="3">
    <source>
        <dbReference type="EMBL" id="OXA48864.1"/>
    </source>
</evidence>
<gene>
    <name evidence="3" type="ORF">Fcan01_16580</name>
</gene>
<name>A0A226DVM8_FOLCA</name>
<dbReference type="AlphaFoldDB" id="A0A226DVM8"/>
<feature type="signal peptide" evidence="1">
    <location>
        <begin position="1"/>
        <end position="24"/>
    </location>
</feature>
<feature type="chain" id="PRO_5013393543" evidence="1">
    <location>
        <begin position="25"/>
        <end position="102"/>
    </location>
</feature>
<dbReference type="Proteomes" id="UP000198287">
    <property type="component" value="Unassembled WGS sequence"/>
</dbReference>
<evidence type="ECO:0000256" key="1">
    <source>
        <dbReference type="SAM" id="SignalP"/>
    </source>
</evidence>